<evidence type="ECO:0000313" key="3">
    <source>
        <dbReference type="Proteomes" id="UP000261284"/>
    </source>
</evidence>
<reference evidence="2 3" key="1">
    <citation type="submission" date="2018-08" db="EMBL/GenBank/DDBJ databases">
        <title>Chitinophagaceae sp. K23C18032701, a novel bacterium isolated from forest soil.</title>
        <authorList>
            <person name="Wang C."/>
        </authorList>
    </citation>
    <scope>NUCLEOTIDE SEQUENCE [LARGE SCALE GENOMIC DNA]</scope>
    <source>
        <strain evidence="2 3">K23C18032701</strain>
    </source>
</reference>
<sequence>MKKQLILLLFCSSLLLQASAQLQPFTTLNDFQYPESITTDGHFLYVANIGAQFAPLAKDGDGFIAQLDMQGKPVKRLVAAGLHAPKGMAIVQGVLYVTDIDTLKGFKLSDGKLVFQLGFAGADVHFLNDITAKDNHTLFVSETAAGKVFEVQLGSKPSFIQINSTVINGANGLTYDAAHKKLYIVSLGAGNTPGEIGVMDMNTRPYAYTTIGSYKGYLDGVALLPGNRLLFTDWVSLEKPVNSTLNILSLNNGTVTTIANGMQGAADLLYIPVSQTAWVPVMAASQLAAFKLP</sequence>
<dbReference type="OrthoDB" id="7675395at2"/>
<feature type="signal peptide" evidence="1">
    <location>
        <begin position="1"/>
        <end position="20"/>
    </location>
</feature>
<evidence type="ECO:0008006" key="4">
    <source>
        <dbReference type="Google" id="ProtNLM"/>
    </source>
</evidence>
<keyword evidence="3" id="KW-1185">Reference proteome</keyword>
<keyword evidence="1" id="KW-0732">Signal</keyword>
<feature type="chain" id="PRO_5017687685" description="ATP/GTP-binding protein" evidence="1">
    <location>
        <begin position="21"/>
        <end position="293"/>
    </location>
</feature>
<dbReference type="Gene3D" id="2.120.10.30">
    <property type="entry name" value="TolB, C-terminal domain"/>
    <property type="match status" value="1"/>
</dbReference>
<dbReference type="Proteomes" id="UP000261284">
    <property type="component" value="Unassembled WGS sequence"/>
</dbReference>
<dbReference type="RefSeq" id="WP_116847629.1">
    <property type="nucleotide sequence ID" value="NZ_QTJU01000004.1"/>
</dbReference>
<organism evidence="2 3">
    <name type="scientific">Deminuibacter soli</name>
    <dbReference type="NCBI Taxonomy" id="2291815"/>
    <lineage>
        <taxon>Bacteria</taxon>
        <taxon>Pseudomonadati</taxon>
        <taxon>Bacteroidota</taxon>
        <taxon>Chitinophagia</taxon>
        <taxon>Chitinophagales</taxon>
        <taxon>Chitinophagaceae</taxon>
        <taxon>Deminuibacter</taxon>
    </lineage>
</organism>
<accession>A0A3E1NI18</accession>
<dbReference type="EMBL" id="QTJU01000004">
    <property type="protein sequence ID" value="RFM27552.1"/>
    <property type="molecule type" value="Genomic_DNA"/>
</dbReference>
<proteinExistence type="predicted"/>
<protein>
    <recommendedName>
        <fullName evidence="4">ATP/GTP-binding protein</fullName>
    </recommendedName>
</protein>
<evidence type="ECO:0000256" key="1">
    <source>
        <dbReference type="SAM" id="SignalP"/>
    </source>
</evidence>
<comment type="caution">
    <text evidence="2">The sequence shown here is derived from an EMBL/GenBank/DDBJ whole genome shotgun (WGS) entry which is preliminary data.</text>
</comment>
<name>A0A3E1NI18_9BACT</name>
<gene>
    <name evidence="2" type="ORF">DXN05_12585</name>
</gene>
<dbReference type="AlphaFoldDB" id="A0A3E1NI18"/>
<dbReference type="InterPro" id="IPR011042">
    <property type="entry name" value="6-blade_b-propeller_TolB-like"/>
</dbReference>
<evidence type="ECO:0000313" key="2">
    <source>
        <dbReference type="EMBL" id="RFM27552.1"/>
    </source>
</evidence>
<dbReference type="SUPFAM" id="SSF63829">
    <property type="entry name" value="Calcium-dependent phosphotriesterase"/>
    <property type="match status" value="1"/>
</dbReference>